<feature type="domain" description="PTS EIIA type-4" evidence="2">
    <location>
        <begin position="2"/>
        <end position="124"/>
    </location>
</feature>
<reference evidence="3" key="1">
    <citation type="submission" date="2017-05" db="EMBL/GenBank/DDBJ databases">
        <authorList>
            <person name="Imhoff J.F."/>
            <person name="Rahn T."/>
            <person name="Kuenzel S."/>
            <person name="Neulinger S.C."/>
        </authorList>
    </citation>
    <scope>NUCLEOTIDE SEQUENCE</scope>
    <source>
        <strain evidence="3">DSM 4395</strain>
    </source>
</reference>
<dbReference type="AlphaFoldDB" id="A0AAJ0UHN7"/>
<gene>
    <name evidence="3" type="ORF">CCR82_14230</name>
</gene>
<dbReference type="Proteomes" id="UP001296967">
    <property type="component" value="Unassembled WGS sequence"/>
</dbReference>
<evidence type="ECO:0000259" key="2">
    <source>
        <dbReference type="PROSITE" id="PS51096"/>
    </source>
</evidence>
<comment type="caution">
    <text evidence="3">The sequence shown here is derived from an EMBL/GenBank/DDBJ whole genome shotgun (WGS) entry which is preliminary data.</text>
</comment>
<dbReference type="GO" id="GO:0009401">
    <property type="term" value="P:phosphoenolpyruvate-dependent sugar phosphotransferase system"/>
    <property type="evidence" value="ECO:0007669"/>
    <property type="project" value="InterPro"/>
</dbReference>
<dbReference type="Gene3D" id="3.40.50.510">
    <property type="entry name" value="Phosphotransferase system, mannose-type IIA component"/>
    <property type="match status" value="1"/>
</dbReference>
<name>A0AAJ0UHN7_HALSE</name>
<dbReference type="EMBL" id="NHSF01000067">
    <property type="protein sequence ID" value="MBK5931644.1"/>
    <property type="molecule type" value="Genomic_DNA"/>
</dbReference>
<dbReference type="SUPFAM" id="SSF53062">
    <property type="entry name" value="PTS system fructose IIA component-like"/>
    <property type="match status" value="1"/>
</dbReference>
<protein>
    <submittedName>
        <fullName evidence="3">PTS fructose transporter subunit IIA</fullName>
    </submittedName>
</protein>
<dbReference type="InterPro" id="IPR004701">
    <property type="entry name" value="PTS_EIIA_man-typ"/>
</dbReference>
<reference evidence="3" key="2">
    <citation type="journal article" date="2020" name="Microorganisms">
        <title>Osmotic Adaptation and Compatible Solute Biosynthesis of Phototrophic Bacteria as Revealed from Genome Analyses.</title>
        <authorList>
            <person name="Imhoff J.F."/>
            <person name="Rahn T."/>
            <person name="Kunzel S."/>
            <person name="Keller A."/>
            <person name="Neulinger S.C."/>
        </authorList>
    </citation>
    <scope>NUCLEOTIDE SEQUENCE</scope>
    <source>
        <strain evidence="3">DSM 4395</strain>
    </source>
</reference>
<dbReference type="GO" id="GO:0016740">
    <property type="term" value="F:transferase activity"/>
    <property type="evidence" value="ECO:0007669"/>
    <property type="project" value="UniProtKB-KW"/>
</dbReference>
<sequence>MSVAVLLITHNRIGAELLETAIRMFGRCPLAARAIDVHEQDDPDQLRLQIRQCAEHLDEGAGLLVLTDLYGSTPANVTDALRQRRQVRVLSGVNLPMLVRVLNYGDLELSALADKALSGGRDGVLGCTQETNDGP</sequence>
<dbReference type="PROSITE" id="PS51096">
    <property type="entry name" value="PTS_EIIA_TYPE_4"/>
    <property type="match status" value="1"/>
</dbReference>
<dbReference type="InterPro" id="IPR036662">
    <property type="entry name" value="PTS_EIIA_man-typ_sf"/>
</dbReference>
<proteinExistence type="predicted"/>
<dbReference type="RefSeq" id="WP_201246475.1">
    <property type="nucleotide sequence ID" value="NZ_NHSF01000067.1"/>
</dbReference>
<evidence type="ECO:0000313" key="3">
    <source>
        <dbReference type="EMBL" id="MBK5931644.1"/>
    </source>
</evidence>
<dbReference type="PANTHER" id="PTHR33799:SF1">
    <property type="entry name" value="PTS SYSTEM MANNOSE-SPECIFIC EIIAB COMPONENT-RELATED"/>
    <property type="match status" value="1"/>
</dbReference>
<dbReference type="GO" id="GO:0016020">
    <property type="term" value="C:membrane"/>
    <property type="evidence" value="ECO:0007669"/>
    <property type="project" value="InterPro"/>
</dbReference>
<keyword evidence="1" id="KW-0808">Transferase</keyword>
<dbReference type="PANTHER" id="PTHR33799">
    <property type="entry name" value="PTS PERMEASE-RELATED-RELATED"/>
    <property type="match status" value="1"/>
</dbReference>
<keyword evidence="4" id="KW-1185">Reference proteome</keyword>
<dbReference type="InterPro" id="IPR051471">
    <property type="entry name" value="Bacterial_PTS_sugar_comp"/>
</dbReference>
<organism evidence="3 4">
    <name type="scientific">Halochromatium salexigens</name>
    <name type="common">Chromatium salexigens</name>
    <dbReference type="NCBI Taxonomy" id="49447"/>
    <lineage>
        <taxon>Bacteria</taxon>
        <taxon>Pseudomonadati</taxon>
        <taxon>Pseudomonadota</taxon>
        <taxon>Gammaproteobacteria</taxon>
        <taxon>Chromatiales</taxon>
        <taxon>Chromatiaceae</taxon>
        <taxon>Halochromatium</taxon>
    </lineage>
</organism>
<dbReference type="Pfam" id="PF03610">
    <property type="entry name" value="EIIA-man"/>
    <property type="match status" value="1"/>
</dbReference>
<evidence type="ECO:0000256" key="1">
    <source>
        <dbReference type="ARBA" id="ARBA00022679"/>
    </source>
</evidence>
<evidence type="ECO:0000313" key="4">
    <source>
        <dbReference type="Proteomes" id="UP001296967"/>
    </source>
</evidence>
<accession>A0AAJ0UHN7</accession>